<keyword evidence="5" id="KW-1185">Reference proteome</keyword>
<feature type="region of interest" description="Disordered" evidence="2">
    <location>
        <begin position="33"/>
        <end position="56"/>
    </location>
</feature>
<organism evidence="4 5">
    <name type="scientific">Acinetobacter gandensis</name>
    <dbReference type="NCBI Taxonomy" id="1443941"/>
    <lineage>
        <taxon>Bacteria</taxon>
        <taxon>Pseudomonadati</taxon>
        <taxon>Pseudomonadota</taxon>
        <taxon>Gammaproteobacteria</taxon>
        <taxon>Moraxellales</taxon>
        <taxon>Moraxellaceae</taxon>
        <taxon>Acinetobacter</taxon>
    </lineage>
</organism>
<accession>A0A1A7R7F5</accession>
<dbReference type="Proteomes" id="UP000185753">
    <property type="component" value="Unassembled WGS sequence"/>
</dbReference>
<dbReference type="PROSITE" id="PS51257">
    <property type="entry name" value="PROKAR_LIPOPROTEIN"/>
    <property type="match status" value="1"/>
</dbReference>
<sequence length="562" mass="59815">MLNKQTSLKLSAIALSILLASCGGGGSDGYFNQGDTVNNGNGNNSNNGGDTTTPPVEETKDLYANFKASKTAMLLSGDTLVLTVQVLDSETGGAAENEPVTLQLVNAKDLGVSIDGSADQTTDANGYVIYTLKLGASTNTSLLTKGIPINLLNAEKKKISDTYVSVVESEAEKPLYDLAIQTNKNLLSVKGDTATITVKALDTNGGSLAGKSVTLSVLDYANNRVSIDGSSTLITDNLGNAVFTVRLPLATGQLATSLINSGINFEAIIVDPNNNKVVKPIKLDVIAGDTLVPVGNITFGNAGVLSTNSEKTFYTEDISAQVVDIDGKPLSNQKVTMSINIISGAIGRYVQNSELEKIRSTDLLSIDVNKIKPLNAKVNQLNIDIQSLEGDLSLIDDSDLNAKENKAKLQAEINAKKIDLTKAQNDIVELESNKSLIARYEIEPRTYLLCSAVTNPTTSSLATSLVNRDKVDDSAINEFSYTTTATGSFDFKVNYLRRYAGWQTVQIKASTTVSGKTVESTMLYPLNPLKADLESTASQPFDSSPYGVGSCSYQKPWANLLN</sequence>
<evidence type="ECO:0000256" key="3">
    <source>
        <dbReference type="SAM" id="SignalP"/>
    </source>
</evidence>
<dbReference type="EMBL" id="LZDS01000030">
    <property type="protein sequence ID" value="OBX27433.1"/>
    <property type="molecule type" value="Genomic_DNA"/>
</dbReference>
<feature type="coiled-coil region" evidence="1">
    <location>
        <begin position="406"/>
        <end position="433"/>
    </location>
</feature>
<evidence type="ECO:0000313" key="4">
    <source>
        <dbReference type="EMBL" id="OBX27433.1"/>
    </source>
</evidence>
<keyword evidence="3" id="KW-0732">Signal</keyword>
<name>A0A1A7R7F5_9GAMM</name>
<evidence type="ECO:0000256" key="1">
    <source>
        <dbReference type="SAM" id="Coils"/>
    </source>
</evidence>
<proteinExistence type="predicted"/>
<feature type="chain" id="PRO_5008360638" description="Big-1 domain-containing protein" evidence="3">
    <location>
        <begin position="26"/>
        <end position="562"/>
    </location>
</feature>
<evidence type="ECO:0008006" key="6">
    <source>
        <dbReference type="Google" id="ProtNLM"/>
    </source>
</evidence>
<feature type="compositionally biased region" description="Low complexity" evidence="2">
    <location>
        <begin position="38"/>
        <end position="49"/>
    </location>
</feature>
<gene>
    <name evidence="4" type="ORF">A9J31_11030</name>
</gene>
<keyword evidence="1" id="KW-0175">Coiled coil</keyword>
<protein>
    <recommendedName>
        <fullName evidence="6">Big-1 domain-containing protein</fullName>
    </recommendedName>
</protein>
<reference evidence="5" key="1">
    <citation type="submission" date="2016-06" db="EMBL/GenBank/DDBJ databases">
        <authorList>
            <person name="Radolfova-Krizova L."/>
            <person name="Nemec A."/>
        </authorList>
    </citation>
    <scope>NUCLEOTIDE SEQUENCE [LARGE SCALE GENOMIC DNA]</scope>
    <source>
        <strain evidence="5">ANC 4275</strain>
    </source>
</reference>
<dbReference type="AlphaFoldDB" id="A0A1A7R7F5"/>
<comment type="caution">
    <text evidence="4">The sequence shown here is derived from an EMBL/GenBank/DDBJ whole genome shotgun (WGS) entry which is preliminary data.</text>
</comment>
<evidence type="ECO:0000313" key="5">
    <source>
        <dbReference type="Proteomes" id="UP000185753"/>
    </source>
</evidence>
<dbReference type="STRING" id="1443941.A9J31_11030"/>
<evidence type="ECO:0000256" key="2">
    <source>
        <dbReference type="SAM" id="MobiDB-lite"/>
    </source>
</evidence>
<feature type="signal peptide" evidence="3">
    <location>
        <begin position="1"/>
        <end position="25"/>
    </location>
</feature>
<dbReference type="RefSeq" id="WP_067767971.1">
    <property type="nucleotide sequence ID" value="NZ_LZDS01000030.1"/>
</dbReference>
<dbReference type="OrthoDB" id="6662267at2"/>